<feature type="non-terminal residue" evidence="1">
    <location>
        <position position="1"/>
    </location>
</feature>
<accession>A0A9N9HEC7</accession>
<dbReference type="InterPro" id="IPR006597">
    <property type="entry name" value="Sel1-like"/>
</dbReference>
<dbReference type="OrthoDB" id="2384430at2759"/>
<keyword evidence="2" id="KW-1185">Reference proteome</keyword>
<dbReference type="SMART" id="SM00671">
    <property type="entry name" value="SEL1"/>
    <property type="match status" value="1"/>
</dbReference>
<dbReference type="Pfam" id="PF08238">
    <property type="entry name" value="Sel1"/>
    <property type="match status" value="1"/>
</dbReference>
<comment type="caution">
    <text evidence="1">The sequence shown here is derived from an EMBL/GenBank/DDBJ whole genome shotgun (WGS) entry which is preliminary data.</text>
</comment>
<reference evidence="1" key="1">
    <citation type="submission" date="2021-06" db="EMBL/GenBank/DDBJ databases">
        <authorList>
            <person name="Kallberg Y."/>
            <person name="Tangrot J."/>
            <person name="Rosling A."/>
        </authorList>
    </citation>
    <scope>NUCLEOTIDE SEQUENCE</scope>
    <source>
        <strain evidence="1">MT106</strain>
    </source>
</reference>
<dbReference type="Gene3D" id="1.25.40.10">
    <property type="entry name" value="Tetratricopeptide repeat domain"/>
    <property type="match status" value="1"/>
</dbReference>
<sequence length="48" mass="5426">SAESGLNISQFKLAECYRYGFGIPIDLDLALKWYQKAHENGHDRAGEL</sequence>
<organism evidence="1 2">
    <name type="scientific">Ambispora gerdemannii</name>
    <dbReference type="NCBI Taxonomy" id="144530"/>
    <lineage>
        <taxon>Eukaryota</taxon>
        <taxon>Fungi</taxon>
        <taxon>Fungi incertae sedis</taxon>
        <taxon>Mucoromycota</taxon>
        <taxon>Glomeromycotina</taxon>
        <taxon>Glomeromycetes</taxon>
        <taxon>Archaeosporales</taxon>
        <taxon>Ambisporaceae</taxon>
        <taxon>Ambispora</taxon>
    </lineage>
</organism>
<dbReference type="Proteomes" id="UP000789831">
    <property type="component" value="Unassembled WGS sequence"/>
</dbReference>
<dbReference type="InterPro" id="IPR011990">
    <property type="entry name" value="TPR-like_helical_dom_sf"/>
</dbReference>
<dbReference type="AlphaFoldDB" id="A0A9N9HEC7"/>
<feature type="non-terminal residue" evidence="1">
    <location>
        <position position="48"/>
    </location>
</feature>
<dbReference type="EMBL" id="CAJVPL010009522">
    <property type="protein sequence ID" value="CAG8678505.1"/>
    <property type="molecule type" value="Genomic_DNA"/>
</dbReference>
<gene>
    <name evidence="1" type="ORF">AGERDE_LOCUS12566</name>
</gene>
<protein>
    <submittedName>
        <fullName evidence="1">8987_t:CDS:1</fullName>
    </submittedName>
</protein>
<evidence type="ECO:0000313" key="1">
    <source>
        <dbReference type="EMBL" id="CAG8678505.1"/>
    </source>
</evidence>
<dbReference type="SUPFAM" id="SSF81901">
    <property type="entry name" value="HCP-like"/>
    <property type="match status" value="1"/>
</dbReference>
<proteinExistence type="predicted"/>
<evidence type="ECO:0000313" key="2">
    <source>
        <dbReference type="Proteomes" id="UP000789831"/>
    </source>
</evidence>
<name>A0A9N9HEC7_9GLOM</name>